<dbReference type="CDD" id="cd06551">
    <property type="entry name" value="LPLAT"/>
    <property type="match status" value="1"/>
</dbReference>
<feature type="domain" description="Phospholipid/glycerol acyltransferase" evidence="3">
    <location>
        <begin position="43"/>
        <end position="160"/>
    </location>
</feature>
<evidence type="ECO:0000256" key="1">
    <source>
        <dbReference type="ARBA" id="ARBA00022679"/>
    </source>
</evidence>
<dbReference type="SUPFAM" id="SSF69593">
    <property type="entry name" value="Glycerol-3-phosphate (1)-acyltransferase"/>
    <property type="match status" value="1"/>
</dbReference>
<proteinExistence type="predicted"/>
<dbReference type="AlphaFoldDB" id="A0A323TL17"/>
<dbReference type="RefSeq" id="WP_110608050.1">
    <property type="nucleotide sequence ID" value="NZ_PDOD01000001.1"/>
</dbReference>
<dbReference type="GO" id="GO:0006654">
    <property type="term" value="P:phosphatidic acid biosynthetic process"/>
    <property type="evidence" value="ECO:0007669"/>
    <property type="project" value="TreeGrafter"/>
</dbReference>
<dbReference type="SMART" id="SM00563">
    <property type="entry name" value="PlsC"/>
    <property type="match status" value="1"/>
</dbReference>
<organism evidence="4 5">
    <name type="scientific">Salipaludibacillus keqinensis</name>
    <dbReference type="NCBI Taxonomy" id="2045207"/>
    <lineage>
        <taxon>Bacteria</taxon>
        <taxon>Bacillati</taxon>
        <taxon>Bacillota</taxon>
        <taxon>Bacilli</taxon>
        <taxon>Bacillales</taxon>
        <taxon>Bacillaceae</taxon>
    </lineage>
</organism>
<dbReference type="PANTHER" id="PTHR10434">
    <property type="entry name" value="1-ACYL-SN-GLYCEROL-3-PHOSPHATE ACYLTRANSFERASE"/>
    <property type="match status" value="1"/>
</dbReference>
<dbReference type="Proteomes" id="UP000248214">
    <property type="component" value="Unassembled WGS sequence"/>
</dbReference>
<evidence type="ECO:0000259" key="3">
    <source>
        <dbReference type="SMART" id="SM00563"/>
    </source>
</evidence>
<dbReference type="PANTHER" id="PTHR10434:SF11">
    <property type="entry name" value="1-ACYL-SN-GLYCEROL-3-PHOSPHATE ACYLTRANSFERASE"/>
    <property type="match status" value="1"/>
</dbReference>
<keyword evidence="5" id="KW-1185">Reference proteome</keyword>
<comment type="caution">
    <text evidence="4">The sequence shown here is derived from an EMBL/GenBank/DDBJ whole genome shotgun (WGS) entry which is preliminary data.</text>
</comment>
<protein>
    <submittedName>
        <fullName evidence="4">Glycerol acyltransferase</fullName>
    </submittedName>
</protein>
<keyword evidence="1 4" id="KW-0808">Transferase</keyword>
<sequence>MIKAERNKSFEHFFYLYNRMLIKRSFHQVSLTKSSSLPTQKRGIYLINHSSWWDSLMLFYLNQKILKLDAIAMMAEDGMKRFPFFKKIGAFSVNPGSRRSLIESLSYAAEQLKNEKHLFLFPQGNETHLEKRPFNFFSGAGYLHDKAPSTPVIPVVFYHGLFHHQLPEWFIHIGEPITFPAQSSRKEKTYLFEKAAEHELEYLKKLVILDDPSKFRVLLRGKKGIGQHWEGFKGVFQRGKHT</sequence>
<evidence type="ECO:0000256" key="2">
    <source>
        <dbReference type="ARBA" id="ARBA00023315"/>
    </source>
</evidence>
<dbReference type="OrthoDB" id="152799at2"/>
<dbReference type="GO" id="GO:0005886">
    <property type="term" value="C:plasma membrane"/>
    <property type="evidence" value="ECO:0007669"/>
    <property type="project" value="TreeGrafter"/>
</dbReference>
<dbReference type="InterPro" id="IPR002123">
    <property type="entry name" value="Plipid/glycerol_acylTrfase"/>
</dbReference>
<evidence type="ECO:0000313" key="5">
    <source>
        <dbReference type="Proteomes" id="UP000248214"/>
    </source>
</evidence>
<keyword evidence="2 4" id="KW-0012">Acyltransferase</keyword>
<accession>A0A323TL17</accession>
<gene>
    <name evidence="4" type="ORF">CR194_02470</name>
</gene>
<dbReference type="Pfam" id="PF01553">
    <property type="entry name" value="Acyltransferase"/>
    <property type="match status" value="1"/>
</dbReference>
<dbReference type="EMBL" id="PDOD01000001">
    <property type="protein sequence ID" value="PYZ94417.1"/>
    <property type="molecule type" value="Genomic_DNA"/>
</dbReference>
<reference evidence="4 5" key="1">
    <citation type="submission" date="2017-10" db="EMBL/GenBank/DDBJ databases">
        <title>Bacillus sp. nov., a halophilic bacterium isolated from a Keqin Lake.</title>
        <authorList>
            <person name="Wang H."/>
        </authorList>
    </citation>
    <scope>NUCLEOTIDE SEQUENCE [LARGE SCALE GENOMIC DNA]</scope>
    <source>
        <strain evidence="4 5">KQ-12</strain>
    </source>
</reference>
<name>A0A323TL17_9BACI</name>
<dbReference type="GO" id="GO:0003841">
    <property type="term" value="F:1-acylglycerol-3-phosphate O-acyltransferase activity"/>
    <property type="evidence" value="ECO:0007669"/>
    <property type="project" value="TreeGrafter"/>
</dbReference>
<evidence type="ECO:0000313" key="4">
    <source>
        <dbReference type="EMBL" id="PYZ94417.1"/>
    </source>
</evidence>